<name>A0A6M2EI87_9ROSI</name>
<organism evidence="1">
    <name type="scientific">Populus davidiana</name>
    <dbReference type="NCBI Taxonomy" id="266767"/>
    <lineage>
        <taxon>Eukaryota</taxon>
        <taxon>Viridiplantae</taxon>
        <taxon>Streptophyta</taxon>
        <taxon>Embryophyta</taxon>
        <taxon>Tracheophyta</taxon>
        <taxon>Spermatophyta</taxon>
        <taxon>Magnoliopsida</taxon>
        <taxon>eudicotyledons</taxon>
        <taxon>Gunneridae</taxon>
        <taxon>Pentapetalae</taxon>
        <taxon>rosids</taxon>
        <taxon>fabids</taxon>
        <taxon>Malpighiales</taxon>
        <taxon>Salicaceae</taxon>
        <taxon>Saliceae</taxon>
        <taxon>Populus</taxon>
    </lineage>
</organism>
<dbReference type="AlphaFoldDB" id="A0A6M2EI87"/>
<sequence length="133" mass="15317">MRMHILLVWRRETLTFAPARHFSFLLGHLARHANNADARVAPSLTSYYPKTSLLALIITIQSEILNIRGNASSLGYSTSYFSVQMSRLHFIKKIINHDSRDRETVYGDRIGSSCHRIQDKRNVIITSLITRYI</sequence>
<accession>A0A6M2EI87</accession>
<proteinExistence type="predicted"/>
<dbReference type="EMBL" id="GILB01004078">
    <property type="protein sequence ID" value="NUU84411.1"/>
    <property type="molecule type" value="Transcribed_RNA"/>
</dbReference>
<protein>
    <submittedName>
        <fullName evidence="1">Uncharacterized protein</fullName>
    </submittedName>
</protein>
<reference evidence="1" key="1">
    <citation type="submission" date="2020-03" db="EMBL/GenBank/DDBJ databases">
        <authorList>
            <person name="Zhang R."/>
        </authorList>
    </citation>
    <scope>NUCLEOTIDE SEQUENCE</scope>
</reference>
<evidence type="ECO:0000313" key="1">
    <source>
        <dbReference type="EMBL" id="NUU84411.1"/>
    </source>
</evidence>